<organism evidence="1 2">
    <name type="scientific">Pangasianodon gigas</name>
    <name type="common">Mekong giant catfish</name>
    <name type="synonym">Pangasius gigas</name>
    <dbReference type="NCBI Taxonomy" id="30993"/>
    <lineage>
        <taxon>Eukaryota</taxon>
        <taxon>Metazoa</taxon>
        <taxon>Chordata</taxon>
        <taxon>Craniata</taxon>
        <taxon>Vertebrata</taxon>
        <taxon>Euteleostomi</taxon>
        <taxon>Actinopterygii</taxon>
        <taxon>Neopterygii</taxon>
        <taxon>Teleostei</taxon>
        <taxon>Ostariophysi</taxon>
        <taxon>Siluriformes</taxon>
        <taxon>Pangasiidae</taxon>
        <taxon>Pangasianodon</taxon>
    </lineage>
</organism>
<evidence type="ECO:0000313" key="2">
    <source>
        <dbReference type="Proteomes" id="UP000829447"/>
    </source>
</evidence>
<gene>
    <name evidence="1" type="ORF">PGIGA_G00228940</name>
</gene>
<protein>
    <submittedName>
        <fullName evidence="1">Uncharacterized protein</fullName>
    </submittedName>
</protein>
<dbReference type="Proteomes" id="UP000829447">
    <property type="component" value="Linkage Group LG6"/>
</dbReference>
<reference evidence="1 2" key="1">
    <citation type="journal article" date="2022" name="bioRxiv">
        <title>An ancient truncated duplication of the anti-Mullerian hormone receptor type 2 gene is a potential conserved master sex determinant in the Pangasiidae catfish family.</title>
        <authorList>
            <person name="Wen M."/>
            <person name="Pan Q."/>
            <person name="Jouanno E."/>
            <person name="Montfort J."/>
            <person name="Zahm M."/>
            <person name="Cabau C."/>
            <person name="Klopp C."/>
            <person name="Iampietro C."/>
            <person name="Roques C."/>
            <person name="Bouchez O."/>
            <person name="Castinel A."/>
            <person name="Donnadieu C."/>
            <person name="Parrinello H."/>
            <person name="Poncet C."/>
            <person name="Belmonte E."/>
            <person name="Gautier V."/>
            <person name="Avarre J.-C."/>
            <person name="Dugue R."/>
            <person name="Gustiano R."/>
            <person name="Ha T.T.T."/>
            <person name="Campet M."/>
            <person name="Sriphairoj K."/>
            <person name="Ribolli J."/>
            <person name="de Almeida F.L."/>
            <person name="Desvignes T."/>
            <person name="Postlethwait J.H."/>
            <person name="Bucao C.F."/>
            <person name="Robinson-Rechavi M."/>
            <person name="Bobe J."/>
            <person name="Herpin A."/>
            <person name="Guiguen Y."/>
        </authorList>
    </citation>
    <scope>NUCLEOTIDE SEQUENCE [LARGE SCALE GENOMIC DNA]</scope>
    <source>
        <strain evidence="1">YG-Dec2019</strain>
    </source>
</reference>
<dbReference type="EMBL" id="CM040459">
    <property type="protein sequence ID" value="MCI4379508.1"/>
    <property type="molecule type" value="Genomic_DNA"/>
</dbReference>
<comment type="caution">
    <text evidence="1">The sequence shown here is derived from an EMBL/GenBank/DDBJ whole genome shotgun (WGS) entry which is preliminary data.</text>
</comment>
<keyword evidence="2" id="KW-1185">Reference proteome</keyword>
<name>A0ACC5WK68_PANGG</name>
<accession>A0ACC5WK68</accession>
<evidence type="ECO:0000313" key="1">
    <source>
        <dbReference type="EMBL" id="MCI4379508.1"/>
    </source>
</evidence>
<sequence length="3392" mass="374523">MECCDSVSDDGTSGPCINQPPGICSPPSSMLLLLQRENTPHLNTASPPDQGEPEWRKEVKGQSREERRAFGDAHEGEEGIDKKQVDDCAVGDFVEQRGDTGEKHDEGDDEADEVECQIIYQDDGSAYILESQSQLQCKLVPSSSRPLFVNTCHFSSSQSSTLKSFHVFHPKNWCHLTGDILALLTCQSKDRAPTRTDSSEAELALLGKDQPVLVCFLCRLSFSRIYAFRGHVSQHHNIMLTTEEQQLLSLQHTCAILQLVGPSNHPLLSFLEPKTSNVPTQLTTTALGHNMVAMLSQEDREHLQISEPGLPFQPSLPRVPLPTSVLSPAKDPSTLGREGPQRSSDDSGGSREGEERLSSEVVSTAEDGASGISSSGRQGHITDPALSNQSNPKSPNSVTVATSFMNNTKSLTDSELECGTSFNCHGPAPVSSTVQTSSTVTTPKEFSNQESALEIEPNNLSEKGSAMAKEPNGKLCNDNMPDVTNSDLPSNHSNSQSPTVNPPLTQTIKSQFEDLQVDAGSRGSLSAGGEQDFVIGQDTVHGSSYSFGGQVNMTHSRNSCKTLKCPKCNWHYKYQQTLEAHMKEKHPDSEDGQCPYCASGQNHPRLARGETYTCGYKPFRCQVCQYSTTTKGNLSIHMQSDKHLNNMQNLQSQTRPDAPTVQPNPLSHTHSTQTPSPSPSKVQGRASWRCEVCDYETNVARNLRIHMTSEKHTHNMLLLQQNLAHMQRHHRQNAAELYPYCQPQTRLPDPTSVIQPGGETMQESPRKPVEDPPEALFECALCGHFSSDSLVALSQHLATQRSLPDADWRGTTGDAHLCRLCHYATPLRANFQLHCQTDKHLQRYQLAAHLQEASRRHGNPEEEEEWMLRCVAAGVQVQLRCNACSYEANSMEKLKLHTMNSRHKASLRLYKYLQQFEGAVSDGGSLHCVLCDYSTQNSLSLVQHANSLSHQRGEGLLRLQRIQNGLQDEEEELSAIFEIRKNHAKDNGDVNEMESPAEITSDQADQTKHATKEGEKMEAPMHGDKKQNEPSVSPKRSASGDMDDSIPAKRPRTQEEFSSEQVRQCPFCRFCHNDLGRLRSHVMIQHAVQPTLRCPLCQETLRSVALMRSHLTHLHSVTADCTQKLINAVIASDVLPEKMFLPVPNSNTQQTKADSSCNGIKRPDEQGEDEEERVIACRPEIAKTQKQPLEDAESTKENTAAFPCWQKGCNKVLTSSSALQTHVNHFHSQRLQMPISDRHVYKYRCSQCSLAFKTAEKLQQHSQYHAIRAATMCCLCQRSFRTIQALQKHLETGHLELSEIQLQQLCGSLLMTEDLLASEDQGLDEGQGTFEEEKVKEDEESDLEEKISPPDSVLSLAQEDAELNPKPSVVPLRKGPNLSTEKFLDPSRPFKCTVCKESFTQKNILLVHYNSVSHLHKVKRSVQDSSAALPESVSSSADHKPFKCSICNVAYSQSSTLEIHMRSVLHQTKARAAKLDSSAASSTSVNPLLRKVVSDNATASSPTVLKPTNAMNNATSSGLDQPQLKHEQSNERNIVSSSQTLSISSHSEESKNKPVVDVMSTTNQHKLLQQQQLHQQQLVQAQAQIQQELQKKAALLQSHLFNPALLHHFPITTDTLPSLQQQQQLLLPFLIPGGEFQISPELNLKGSDLNLSKAKPVAPENCSEPSQQDSLISSCKQPLNGVAASTSHQSVSLTPEDNVPVPQQAGGQILTADSEIHKGMNGNSNKETKELHKLTSHNNIDDIKAQAQDEVEDEVEDEDSGEFFTDLIPPRVAHDAPGNVSKALLENIGFELVMQFNENKQQYQRTHTEVVPNGQTRFNTKEVHNLDSVGKLECESCGKHFSNALILKSHKEHVHQSILPIQSVEKFAKDYREQYDKLFPFAPSTPDASPSLSSPPSPPLPPTDPTQKKPVSCIPASTTTVTPPPVSTPQVPLAPIPLPIDLPLFPPLLMHPIPLPALPPQLPVHLPPVEAGLTSDLAQLYQQQLTPAMLQQQGKRPRTRITDDQLRILRQYFDINNSPNEDQIQEMANKSGLPNKVIKHWFRNTLFKERQRNKDSPYNFSNPPITTLEDVKVDSRPSSPELPRQEFSGGKRSSRTRFTDYQLRVLQDFFDANAYPKDDEFEQLSNLLNLSTRVIVVWFQNARQKARKSYENQGEGGKDSERREFSNDRYIRTANSSYECKKCNMAFQRIFDLISHQKKVCYKDDSDEGSCHQNELLLDPKPYSPPDTSSLNPPPSNSSLSNCTELSTDGKSTDKEQPDPDTVSDSLTEDLKPITEASCGPEHCLENSTLEATYKQTKCPNEENKQSCSKIRSPSPLHQQQQTNPSMTQTSPVPSQMSLASPSSQQQHLSQAQQMTPYHCIQCKLSFPSFEHWQEHQQMHFLVAQNHFVPPQFLDRTMDIPLMLFDSTNPLVARQVLSGAFPQISLNSPTTSTIPDSTINSLKRRLEPKSGTCAVENDWEHSGDDSQRDKRMRTTITPEQLEILYQKYLVDSNPTRQMLDHISQEVGLKKRVVQVWFQNTRARERKGQFRGLGPAQAHRRCPFCRALFKAQTALDAHIRSRHWHEAKNAGFSLAVAGMAQDQEGSQMKMDLFNFSNSSQMPNTSDGLNGPDSPTCNKSMDLSSQDPSPKPLISGGVNDLEGTSTSVQQSFECGNLDNHKGTSMNIVPNGTITDEENYSEGKQNSIDHLSCSSEREASSESEDKMSSGLVSPAMSFNAKDYENDLVLDYSENSSLADPASPGPGGSNSQSIDNDRPGQKRYRTQLSNLQVKVLKACFSDYKTPTMLECEALGNDIGLPKRVVQVWFQNARAKEKKAKLSLAKQFGTESTCTERPKTECTLCCVKYSGCLSVRDHVFSQQHLAKVKEALGGQIERDREFVDFASVCHLMTEQEMNNLKKANEVMAVVQIQSAESAVASSHTTPQYSNLPTTGLPGTGSKSLSSSSSTKSDPIDPPSNGLISKPNMSSSSSMSAAIDKTPVSAKNSVSPPKPVESELQLQLSKESNSENGMNSSEKLERASTDSATHSNSSISKEKQDQAASTPAASTKKPVKDYNIDPGQLQALQAPGNTDQPPLLPNPLLPCLMPGFPPIFSPQIPTALTGSFLQPMFGMDSMFQYSPVLPQALMGLSPGTILQQYQHNLQGALMHHRLQLQKKQLLQQSQKPKASQISTTTYSQDMAYNKDLVLNLSKPEEKQASSDGEGSSSSSSGSTKQLDDSFLISQCIVSKGTSREGGKDVCLYDCLACEISLNGNEELNQHLEYRQHRQRAVEHLNAKEHASRLLPHVSPSSTSQPNTPSNSIAPSKSLPKQSTSESPSAVSCLSRPTDQRSQTPSTSTALSGAAQSSCTPASPSVQISLHSTVTSSLNGNVISLKPTDSASGCYTNDGAAEEKKST</sequence>
<proteinExistence type="predicted"/>